<dbReference type="SUPFAM" id="SSF51182">
    <property type="entry name" value="RmlC-like cupins"/>
    <property type="match status" value="1"/>
</dbReference>
<dbReference type="GO" id="GO:0019305">
    <property type="term" value="P:dTDP-rhamnose biosynthetic process"/>
    <property type="evidence" value="ECO:0007669"/>
    <property type="project" value="UniProtKB-UniRule"/>
</dbReference>
<dbReference type="CDD" id="cd00438">
    <property type="entry name" value="cupin_RmlC"/>
    <property type="match status" value="1"/>
</dbReference>
<dbReference type="Pfam" id="PF00908">
    <property type="entry name" value="dTDP_sugar_isom"/>
    <property type="match status" value="1"/>
</dbReference>
<sequence length="195" mass="21912">MDGTEVDEMFFQSLSIAEVKLIRPRKFGDSRGYFSEVFREKWFRKNVADVGLVQDNESLSAQIGTVRGLHFQLEPFAQGKLVRCTRGTLFDVAVDVRVGSPTYGKWVSAELSQENGAQLWVPAGFAHGFMTLKADTVISYKVTAPYSAEHDRGLKWDDPAIGVNWPKMTTYVLSEKDSSQPSLCELPVSFQYVKM</sequence>
<name>A0A2A6LNL2_RHIFR</name>
<feature type="active site" description="Proton acceptor" evidence="5">
    <location>
        <position position="70"/>
    </location>
</feature>
<reference evidence="8 9" key="1">
    <citation type="submission" date="2017-09" db="EMBL/GenBank/DDBJ databases">
        <title>Comparative genomics of rhizobia isolated from Phaseolus vulgaris in China.</title>
        <authorList>
            <person name="Tong W."/>
        </authorList>
    </citation>
    <scope>NUCLEOTIDE SEQUENCE [LARGE SCALE GENOMIC DNA]</scope>
    <source>
        <strain evidence="8 9">PCH1</strain>
    </source>
</reference>
<comment type="function">
    <text evidence="2 7">Catalyzes the epimerization of the C3' and C5'positions of dTDP-6-deoxy-D-xylo-4-hexulose, forming dTDP-6-deoxy-L-lyxo-4-hexulose.</text>
</comment>
<dbReference type="EC" id="5.1.3.13" evidence="3 7"/>
<proteinExistence type="inferred from homology"/>
<dbReference type="AlphaFoldDB" id="A0A2A6LNL2"/>
<evidence type="ECO:0000256" key="5">
    <source>
        <dbReference type="PIRSR" id="PIRSR600888-1"/>
    </source>
</evidence>
<dbReference type="InterPro" id="IPR011051">
    <property type="entry name" value="RmlC_Cupin_sf"/>
</dbReference>
<comment type="pathway">
    <text evidence="7">Carbohydrate biosynthesis; dTDP-L-rhamnose biosynthesis.</text>
</comment>
<dbReference type="GO" id="GO:0008830">
    <property type="term" value="F:dTDP-4-dehydrorhamnose 3,5-epimerase activity"/>
    <property type="evidence" value="ECO:0007669"/>
    <property type="project" value="UniProtKB-UniRule"/>
</dbReference>
<feature type="site" description="Participates in a stacking interaction with the thymidine ring of dTDP-4-oxo-6-deoxyglucose" evidence="6">
    <location>
        <position position="146"/>
    </location>
</feature>
<evidence type="ECO:0000256" key="6">
    <source>
        <dbReference type="PIRSR" id="PIRSR600888-3"/>
    </source>
</evidence>
<dbReference type="InterPro" id="IPR014710">
    <property type="entry name" value="RmlC-like_jellyroll"/>
</dbReference>
<keyword evidence="7" id="KW-0413">Isomerase</keyword>
<feature type="active site" description="Proton donor" evidence="5">
    <location>
        <position position="140"/>
    </location>
</feature>
<evidence type="ECO:0000256" key="3">
    <source>
        <dbReference type="ARBA" id="ARBA00012098"/>
    </source>
</evidence>
<evidence type="ECO:0000256" key="7">
    <source>
        <dbReference type="RuleBase" id="RU364069"/>
    </source>
</evidence>
<evidence type="ECO:0000313" key="9">
    <source>
        <dbReference type="Proteomes" id="UP000220353"/>
    </source>
</evidence>
<dbReference type="UniPathway" id="UPA00124"/>
<evidence type="ECO:0000313" key="8">
    <source>
        <dbReference type="EMBL" id="PDT43812.1"/>
    </source>
</evidence>
<comment type="subunit">
    <text evidence="7">Homodimer.</text>
</comment>
<accession>A0A2A6LNL2</accession>
<comment type="catalytic activity">
    <reaction evidence="1 7">
        <text>dTDP-4-dehydro-6-deoxy-alpha-D-glucose = dTDP-4-dehydro-beta-L-rhamnose</text>
        <dbReference type="Rhea" id="RHEA:16969"/>
        <dbReference type="ChEBI" id="CHEBI:57649"/>
        <dbReference type="ChEBI" id="CHEBI:62830"/>
        <dbReference type="EC" id="5.1.3.13"/>
    </reaction>
</comment>
<dbReference type="NCBIfam" id="TIGR01221">
    <property type="entry name" value="rmlC"/>
    <property type="match status" value="1"/>
</dbReference>
<evidence type="ECO:0000256" key="2">
    <source>
        <dbReference type="ARBA" id="ARBA00001997"/>
    </source>
</evidence>
<dbReference type="GO" id="GO:0000271">
    <property type="term" value="P:polysaccharide biosynthetic process"/>
    <property type="evidence" value="ECO:0007669"/>
    <property type="project" value="TreeGrafter"/>
</dbReference>
<organism evidence="8 9">
    <name type="scientific">Rhizobium fredii</name>
    <name type="common">Sinorhizobium fredii</name>
    <dbReference type="NCBI Taxonomy" id="380"/>
    <lineage>
        <taxon>Bacteria</taxon>
        <taxon>Pseudomonadati</taxon>
        <taxon>Pseudomonadota</taxon>
        <taxon>Alphaproteobacteria</taxon>
        <taxon>Hyphomicrobiales</taxon>
        <taxon>Rhizobiaceae</taxon>
        <taxon>Sinorhizobium/Ensifer group</taxon>
        <taxon>Sinorhizobium</taxon>
    </lineage>
</organism>
<dbReference type="EMBL" id="NWTC01000060">
    <property type="protein sequence ID" value="PDT43812.1"/>
    <property type="molecule type" value="Genomic_DNA"/>
</dbReference>
<dbReference type="GO" id="GO:0005829">
    <property type="term" value="C:cytosol"/>
    <property type="evidence" value="ECO:0007669"/>
    <property type="project" value="TreeGrafter"/>
</dbReference>
<comment type="caution">
    <text evidence="8">The sequence shown here is derived from an EMBL/GenBank/DDBJ whole genome shotgun (WGS) entry which is preliminary data.</text>
</comment>
<dbReference type="Gene3D" id="2.60.120.10">
    <property type="entry name" value="Jelly Rolls"/>
    <property type="match status" value="1"/>
</dbReference>
<dbReference type="Proteomes" id="UP000220353">
    <property type="component" value="Unassembled WGS sequence"/>
</dbReference>
<comment type="similarity">
    <text evidence="7">Belongs to the dTDP-4-dehydrorhamnose 3,5-epimerase family.</text>
</comment>
<evidence type="ECO:0000256" key="4">
    <source>
        <dbReference type="ARBA" id="ARBA00019595"/>
    </source>
</evidence>
<dbReference type="PANTHER" id="PTHR21047">
    <property type="entry name" value="DTDP-6-DEOXY-D-GLUCOSE-3,5 EPIMERASE"/>
    <property type="match status" value="1"/>
</dbReference>
<dbReference type="InterPro" id="IPR000888">
    <property type="entry name" value="RmlC-like"/>
</dbReference>
<gene>
    <name evidence="8" type="primary">rfbC</name>
    <name evidence="8" type="ORF">CO661_32975</name>
</gene>
<protein>
    <recommendedName>
        <fullName evidence="4 7">dTDP-4-dehydrorhamnose 3,5-epimerase</fullName>
        <ecNumber evidence="3 7">5.1.3.13</ecNumber>
    </recommendedName>
    <alternativeName>
        <fullName evidence="7">Thymidine diphospho-4-keto-rhamnose 3,5-epimerase</fullName>
    </alternativeName>
</protein>
<dbReference type="PANTHER" id="PTHR21047:SF2">
    <property type="entry name" value="THYMIDINE DIPHOSPHO-4-KETO-RHAMNOSE 3,5-EPIMERASE"/>
    <property type="match status" value="1"/>
</dbReference>
<evidence type="ECO:0000256" key="1">
    <source>
        <dbReference type="ARBA" id="ARBA00001298"/>
    </source>
</evidence>